<dbReference type="NCBIfam" id="TIGR00632">
    <property type="entry name" value="vsr"/>
    <property type="match status" value="1"/>
</dbReference>
<dbReference type="EMBL" id="JACJFM010000001">
    <property type="protein sequence ID" value="MBB1485238.1"/>
    <property type="molecule type" value="Genomic_DNA"/>
</dbReference>
<dbReference type="GO" id="GO:0004519">
    <property type="term" value="F:endonuclease activity"/>
    <property type="evidence" value="ECO:0007669"/>
    <property type="project" value="UniProtKB-KW"/>
</dbReference>
<dbReference type="InterPro" id="IPR011335">
    <property type="entry name" value="Restrct_endonuc-II-like"/>
</dbReference>
<evidence type="ECO:0000256" key="3">
    <source>
        <dbReference type="ARBA" id="ARBA00022763"/>
    </source>
</evidence>
<dbReference type="Gene3D" id="3.40.960.10">
    <property type="entry name" value="VSR Endonuclease"/>
    <property type="match status" value="1"/>
</dbReference>
<keyword evidence="5" id="KW-0234">DNA repair</keyword>
<accession>A0A839IJY0</accession>
<keyword evidence="8" id="KW-1185">Reference proteome</keyword>
<dbReference type="SUPFAM" id="SSF52980">
    <property type="entry name" value="Restriction endonuclease-like"/>
    <property type="match status" value="1"/>
</dbReference>
<dbReference type="Proteomes" id="UP000565262">
    <property type="component" value="Unassembled WGS sequence"/>
</dbReference>
<keyword evidence="3" id="KW-0227">DNA damage</keyword>
<dbReference type="GO" id="GO:0006298">
    <property type="term" value="P:mismatch repair"/>
    <property type="evidence" value="ECO:0007669"/>
    <property type="project" value="InterPro"/>
</dbReference>
<evidence type="ECO:0000313" key="7">
    <source>
        <dbReference type="EMBL" id="MBB1485238.1"/>
    </source>
</evidence>
<keyword evidence="4" id="KW-0378">Hydrolase</keyword>
<dbReference type="AlphaFoldDB" id="A0A839IJY0"/>
<dbReference type="Pfam" id="PF03852">
    <property type="entry name" value="Vsr"/>
    <property type="match status" value="1"/>
</dbReference>
<dbReference type="InterPro" id="IPR004603">
    <property type="entry name" value="DNA_mismatch_endonuc_vsr"/>
</dbReference>
<organism evidence="7 8">
    <name type="scientific">Oceanospirillum sediminis</name>
    <dbReference type="NCBI Taxonomy" id="2760088"/>
    <lineage>
        <taxon>Bacteria</taxon>
        <taxon>Pseudomonadati</taxon>
        <taxon>Pseudomonadota</taxon>
        <taxon>Gammaproteobacteria</taxon>
        <taxon>Oceanospirillales</taxon>
        <taxon>Oceanospirillaceae</taxon>
        <taxon>Oceanospirillum</taxon>
    </lineage>
</organism>
<evidence type="ECO:0000256" key="1">
    <source>
        <dbReference type="ARBA" id="ARBA00022722"/>
    </source>
</evidence>
<reference evidence="7 8" key="1">
    <citation type="submission" date="2020-08" db="EMBL/GenBank/DDBJ databases">
        <title>Oceanospirillum sp. nov. isolated from marine sediment.</title>
        <authorList>
            <person name="Ji X."/>
        </authorList>
    </citation>
    <scope>NUCLEOTIDE SEQUENCE [LARGE SCALE GENOMIC DNA]</scope>
    <source>
        <strain evidence="7 8">D5</strain>
    </source>
</reference>
<dbReference type="GO" id="GO:0016787">
    <property type="term" value="F:hydrolase activity"/>
    <property type="evidence" value="ECO:0007669"/>
    <property type="project" value="UniProtKB-KW"/>
</dbReference>
<gene>
    <name evidence="7" type="primary">vsr</name>
    <name evidence="7" type="ORF">H4O21_01205</name>
</gene>
<proteinExistence type="inferred from homology"/>
<name>A0A839IJY0_9GAMM</name>
<evidence type="ECO:0000256" key="4">
    <source>
        <dbReference type="ARBA" id="ARBA00022801"/>
    </source>
</evidence>
<evidence type="ECO:0000256" key="5">
    <source>
        <dbReference type="ARBA" id="ARBA00023204"/>
    </source>
</evidence>
<evidence type="ECO:0000313" key="8">
    <source>
        <dbReference type="Proteomes" id="UP000565262"/>
    </source>
</evidence>
<sequence>MTDVHDRATRSKNMKAIRAENTRPEKYIRSLLHRQGFRFRIHCPELPSKPDIYLPRYNAVIWIHGCFWHGHDCHLFKWPKSNPERWREKIQGNRQRDRNKRLALHEQHIRILTVWECALKGKERLSEQELVARLEEWLLNIDHDCDISGEGLFQTDVVD</sequence>
<comment type="caution">
    <text evidence="7">The sequence shown here is derived from an EMBL/GenBank/DDBJ whole genome shotgun (WGS) entry which is preliminary data.</text>
</comment>
<evidence type="ECO:0000256" key="6">
    <source>
        <dbReference type="ARBA" id="ARBA00029466"/>
    </source>
</evidence>
<keyword evidence="2 7" id="KW-0255">Endonuclease</keyword>
<comment type="similarity">
    <text evidence="6">Belongs to the Vsr family.</text>
</comment>
<keyword evidence="1" id="KW-0540">Nuclease</keyword>
<protein>
    <submittedName>
        <fullName evidence="7">DNA mismatch endonuclease Vsr</fullName>
    </submittedName>
</protein>
<evidence type="ECO:0000256" key="2">
    <source>
        <dbReference type="ARBA" id="ARBA00022759"/>
    </source>
</evidence>
<dbReference type="CDD" id="cd00221">
    <property type="entry name" value="Vsr"/>
    <property type="match status" value="1"/>
</dbReference>